<name>A0A8J7KLJ3_9ACTN</name>
<reference evidence="2" key="1">
    <citation type="submission" date="2020-11" db="EMBL/GenBank/DDBJ databases">
        <title>Sequencing the genomes of 1000 actinobacteria strains.</title>
        <authorList>
            <person name="Klenk H.-P."/>
        </authorList>
    </citation>
    <scope>NUCLEOTIDE SEQUENCE</scope>
    <source>
        <strain evidence="2">DSM 45356</strain>
    </source>
</reference>
<keyword evidence="2" id="KW-0378">Hydrolase</keyword>
<dbReference type="GO" id="GO:0016787">
    <property type="term" value="F:hydrolase activity"/>
    <property type="evidence" value="ECO:0007669"/>
    <property type="project" value="UniProtKB-KW"/>
</dbReference>
<evidence type="ECO:0000313" key="3">
    <source>
        <dbReference type="Proteomes" id="UP000622552"/>
    </source>
</evidence>
<dbReference type="Pfam" id="PF01738">
    <property type="entry name" value="DLH"/>
    <property type="match status" value="1"/>
</dbReference>
<evidence type="ECO:0000313" key="2">
    <source>
        <dbReference type="EMBL" id="MBG6139429.1"/>
    </source>
</evidence>
<dbReference type="InterPro" id="IPR002925">
    <property type="entry name" value="Dienelactn_hydro"/>
</dbReference>
<accession>A0A8J7KLJ3</accession>
<feature type="domain" description="Dienelactone hydrolase" evidence="1">
    <location>
        <begin position="4"/>
        <end position="182"/>
    </location>
</feature>
<dbReference type="AlphaFoldDB" id="A0A8J7KLJ3"/>
<protein>
    <submittedName>
        <fullName evidence="2">Dienelactone hydrolase</fullName>
    </submittedName>
</protein>
<sequence length="183" mass="19359">MAHVLLLHSVYGLRPAVLAAAELLRGGGHTVATPDLYEGFVTGDLDAGMAFQREHGSAAFERAVAAAADLPAGTVYAGFSMGAWAASELIRHDPAPGGLVLLHSAGDVGTGERLPCPWQLHAAEGDEFATLDEIQEWEMAEPGGETFLYPGGGHIYTDADLPDYDATSADLTWRRVLAFLARI</sequence>
<dbReference type="EMBL" id="JADOUF010000001">
    <property type="protein sequence ID" value="MBG6139429.1"/>
    <property type="molecule type" value="Genomic_DNA"/>
</dbReference>
<dbReference type="InterPro" id="IPR029058">
    <property type="entry name" value="AB_hydrolase_fold"/>
</dbReference>
<evidence type="ECO:0000259" key="1">
    <source>
        <dbReference type="Pfam" id="PF01738"/>
    </source>
</evidence>
<dbReference type="RefSeq" id="WP_197006086.1">
    <property type="nucleotide sequence ID" value="NZ_BONS01000012.1"/>
</dbReference>
<gene>
    <name evidence="2" type="ORF">IW245_005623</name>
</gene>
<proteinExistence type="predicted"/>
<dbReference type="Proteomes" id="UP000622552">
    <property type="component" value="Unassembled WGS sequence"/>
</dbReference>
<dbReference type="Gene3D" id="3.40.50.1820">
    <property type="entry name" value="alpha/beta hydrolase"/>
    <property type="match status" value="1"/>
</dbReference>
<dbReference type="PANTHER" id="PTHR46623">
    <property type="entry name" value="CARBOXYMETHYLENEBUTENOLIDASE-RELATED"/>
    <property type="match status" value="1"/>
</dbReference>
<dbReference type="SUPFAM" id="SSF53474">
    <property type="entry name" value="alpha/beta-Hydrolases"/>
    <property type="match status" value="1"/>
</dbReference>
<organism evidence="2 3">
    <name type="scientific">Longispora fulva</name>
    <dbReference type="NCBI Taxonomy" id="619741"/>
    <lineage>
        <taxon>Bacteria</taxon>
        <taxon>Bacillati</taxon>
        <taxon>Actinomycetota</taxon>
        <taxon>Actinomycetes</taxon>
        <taxon>Micromonosporales</taxon>
        <taxon>Micromonosporaceae</taxon>
        <taxon>Longispora</taxon>
    </lineage>
</organism>
<keyword evidence="3" id="KW-1185">Reference proteome</keyword>
<dbReference type="InterPro" id="IPR051049">
    <property type="entry name" value="Dienelactone_hydrolase-like"/>
</dbReference>
<comment type="caution">
    <text evidence="2">The sequence shown here is derived from an EMBL/GenBank/DDBJ whole genome shotgun (WGS) entry which is preliminary data.</text>
</comment>
<dbReference type="PANTHER" id="PTHR46623:SF6">
    <property type="entry name" value="ALPHA_BETA-HYDROLASES SUPERFAMILY PROTEIN"/>
    <property type="match status" value="1"/>
</dbReference>